<evidence type="ECO:0000313" key="2">
    <source>
        <dbReference type="EMBL" id="KAG9242613.1"/>
    </source>
</evidence>
<feature type="region of interest" description="Disordered" evidence="1">
    <location>
        <begin position="188"/>
        <end position="225"/>
    </location>
</feature>
<feature type="region of interest" description="Disordered" evidence="1">
    <location>
        <begin position="18"/>
        <end position="161"/>
    </location>
</feature>
<evidence type="ECO:0000313" key="3">
    <source>
        <dbReference type="Proteomes" id="UP000887226"/>
    </source>
</evidence>
<name>A0A9P7Z0F8_9HELO</name>
<sequence length="339" mass="37229">MAPPVTPSPHRFVIKKQAQLRSTPLAQSQTPGQSSQQQFNATPRFNFSSTPRPTPSQHLSAPTTPAPRFLTPARPVYTYEEIADLSSDGLQDVHDSIETEDQEDQETGYKSEGLDDSYQIQERSQKFRKLTASVDTDGQVEDHTNELRSSPPPSLLSPQNARRQFPSMAPKFIIASSTISSTLIDTQPTFIKPPRFRPPDPAEQAQSQQDPSPDQFSPHRRGEKYMPGGLAAEVREWLMNIEISGAVNAAQKKDDVWLVTLVVEDISGDSRNCMTMVKGDPGNGGPSMQVLLAGESEGIGLQRGARVQVGRTVGIKGPVWDVEIDGEKWGVGVDWKVLS</sequence>
<organism evidence="2 3">
    <name type="scientific">Calycina marina</name>
    <dbReference type="NCBI Taxonomy" id="1763456"/>
    <lineage>
        <taxon>Eukaryota</taxon>
        <taxon>Fungi</taxon>
        <taxon>Dikarya</taxon>
        <taxon>Ascomycota</taxon>
        <taxon>Pezizomycotina</taxon>
        <taxon>Leotiomycetes</taxon>
        <taxon>Helotiales</taxon>
        <taxon>Pezizellaceae</taxon>
        <taxon>Calycina</taxon>
    </lineage>
</organism>
<feature type="compositionally biased region" description="Low complexity" evidence="1">
    <location>
        <begin position="202"/>
        <end position="216"/>
    </location>
</feature>
<dbReference type="OrthoDB" id="5389296at2759"/>
<protein>
    <submittedName>
        <fullName evidence="2">Uncharacterized protein</fullName>
    </submittedName>
</protein>
<dbReference type="AlphaFoldDB" id="A0A9P7Z0F8"/>
<dbReference type="EMBL" id="MU254055">
    <property type="protein sequence ID" value="KAG9242613.1"/>
    <property type="molecule type" value="Genomic_DNA"/>
</dbReference>
<feature type="compositionally biased region" description="Low complexity" evidence="1">
    <location>
        <begin position="27"/>
        <end position="38"/>
    </location>
</feature>
<dbReference type="Proteomes" id="UP000887226">
    <property type="component" value="Unassembled WGS sequence"/>
</dbReference>
<gene>
    <name evidence="2" type="ORF">BJ878DRAFT_577270</name>
</gene>
<keyword evidence="3" id="KW-1185">Reference proteome</keyword>
<reference evidence="2" key="1">
    <citation type="journal article" date="2021" name="IMA Fungus">
        <title>Genomic characterization of three marine fungi, including Emericellopsis atlantica sp. nov. with signatures of a generalist lifestyle and marine biomass degradation.</title>
        <authorList>
            <person name="Hagestad O.C."/>
            <person name="Hou L."/>
            <person name="Andersen J.H."/>
            <person name="Hansen E.H."/>
            <person name="Altermark B."/>
            <person name="Li C."/>
            <person name="Kuhnert E."/>
            <person name="Cox R.J."/>
            <person name="Crous P.W."/>
            <person name="Spatafora J.W."/>
            <person name="Lail K."/>
            <person name="Amirebrahimi M."/>
            <person name="Lipzen A."/>
            <person name="Pangilinan J."/>
            <person name="Andreopoulos W."/>
            <person name="Hayes R.D."/>
            <person name="Ng V."/>
            <person name="Grigoriev I.V."/>
            <person name="Jackson S.A."/>
            <person name="Sutton T.D.S."/>
            <person name="Dobson A.D.W."/>
            <person name="Rama T."/>
        </authorList>
    </citation>
    <scope>NUCLEOTIDE SEQUENCE</scope>
    <source>
        <strain evidence="2">TRa3180A</strain>
    </source>
</reference>
<feature type="compositionally biased region" description="Polar residues" evidence="1">
    <location>
        <begin position="39"/>
        <end position="63"/>
    </location>
</feature>
<accession>A0A9P7Z0F8</accession>
<comment type="caution">
    <text evidence="2">The sequence shown here is derived from an EMBL/GenBank/DDBJ whole genome shotgun (WGS) entry which is preliminary data.</text>
</comment>
<evidence type="ECO:0000256" key="1">
    <source>
        <dbReference type="SAM" id="MobiDB-lite"/>
    </source>
</evidence>
<proteinExistence type="predicted"/>